<dbReference type="SUPFAM" id="SSF56112">
    <property type="entry name" value="Protein kinase-like (PK-like)"/>
    <property type="match status" value="1"/>
</dbReference>
<keyword evidence="2" id="KW-0175">Coiled coil</keyword>
<dbReference type="AlphaFoldDB" id="A0ABD3MM89"/>
<dbReference type="Proteomes" id="UP001530315">
    <property type="component" value="Unassembled WGS sequence"/>
</dbReference>
<evidence type="ECO:0000256" key="4">
    <source>
        <dbReference type="SAM" id="SignalP"/>
    </source>
</evidence>
<feature type="region of interest" description="Disordered" evidence="3">
    <location>
        <begin position="115"/>
        <end position="140"/>
    </location>
</feature>
<organism evidence="6 7">
    <name type="scientific">Stephanodiscus triporus</name>
    <dbReference type="NCBI Taxonomy" id="2934178"/>
    <lineage>
        <taxon>Eukaryota</taxon>
        <taxon>Sar</taxon>
        <taxon>Stramenopiles</taxon>
        <taxon>Ochrophyta</taxon>
        <taxon>Bacillariophyta</taxon>
        <taxon>Coscinodiscophyceae</taxon>
        <taxon>Thalassiosirophycidae</taxon>
        <taxon>Stephanodiscales</taxon>
        <taxon>Stephanodiscaceae</taxon>
        <taxon>Stephanodiscus</taxon>
    </lineage>
</organism>
<dbReference type="EMBL" id="JALLAZ020001757">
    <property type="protein sequence ID" value="KAL3765166.1"/>
    <property type="molecule type" value="Genomic_DNA"/>
</dbReference>
<proteinExistence type="inferred from homology"/>
<dbReference type="CDD" id="cd05121">
    <property type="entry name" value="ABC1_ADCK3-like"/>
    <property type="match status" value="1"/>
</dbReference>
<dbReference type="InterPro" id="IPR004147">
    <property type="entry name" value="ABC1_dom"/>
</dbReference>
<evidence type="ECO:0000313" key="7">
    <source>
        <dbReference type="Proteomes" id="UP001530315"/>
    </source>
</evidence>
<dbReference type="Pfam" id="PF03109">
    <property type="entry name" value="ABC1"/>
    <property type="match status" value="1"/>
</dbReference>
<protein>
    <recommendedName>
        <fullName evidence="5">ABC1 atypical kinase-like domain-containing protein</fullName>
    </recommendedName>
</protein>
<keyword evidence="4" id="KW-0732">Signal</keyword>
<feature type="signal peptide" evidence="4">
    <location>
        <begin position="1"/>
        <end position="26"/>
    </location>
</feature>
<feature type="chain" id="PRO_5044842875" description="ABC1 atypical kinase-like domain-containing protein" evidence="4">
    <location>
        <begin position="27"/>
        <end position="1073"/>
    </location>
</feature>
<keyword evidence="7" id="KW-1185">Reference proteome</keyword>
<name>A0ABD3MM89_9STRA</name>
<accession>A0ABD3MM89</accession>
<comment type="similarity">
    <text evidence="1">Belongs to the protein kinase superfamily. ADCK protein kinase family.</text>
</comment>
<evidence type="ECO:0000259" key="5">
    <source>
        <dbReference type="Pfam" id="PF03109"/>
    </source>
</evidence>
<reference evidence="6 7" key="1">
    <citation type="submission" date="2024-10" db="EMBL/GenBank/DDBJ databases">
        <title>Updated reference genomes for cyclostephanoid diatoms.</title>
        <authorList>
            <person name="Roberts W.R."/>
            <person name="Alverson A.J."/>
        </authorList>
    </citation>
    <scope>NUCLEOTIDE SEQUENCE [LARGE SCALE GENOMIC DNA]</scope>
    <source>
        <strain evidence="6 7">AJA276-08</strain>
    </source>
</reference>
<dbReference type="InterPro" id="IPR050154">
    <property type="entry name" value="UbiB_kinase"/>
</dbReference>
<gene>
    <name evidence="6" type="ORF">ACHAW5_008585</name>
</gene>
<sequence length="1073" mass="121204">MAQRRLTAADMLPLVSLISFVDHVQASASLAALGGLQGPANHVGFQQTHSLPNPSVQKRSQTILQGHRSSSSMICRTTRSRSWSDPRLSAAFSPMMKSSSTVLFLDTKEREEINDDVKSTDNNSKKINGNAPSVNGVNGAKDSVTSTSDLVEFFERIFQKESFGALTNISSDGHASLNGDNVGQIKTNGVTDDAFSDIQRSIKSLTAGAEENNVPNILDLTVNFANEVYQNMTGNDDNGDGGTNIDLLASSSTTFSDDLPTEITNSITELFRQLEVALDERFVEACEEIAFYDVQGLRSNRDAVPGPKQLLEEDYERMRREGEEERERRKKDRAKELNKLFRKENKTQTALGDTYMNEVADTSKRMRTTEILRNFNVAPIFYTIALIQRWIQKASVPPLAVLMFFRGLAYPFKWREGRNPASITKAAASRRLFGKRAPSNPTDGRIKTFGDEQIADEEFIQGWKRTGEIAAKGKRGRALATFRRSAEIWFYFSSFYIKDTWILKNYNSGRWSKIRFEEERRKLGGQVTQNLLRLGPTFIKLGQIFSTRIDIVPKEYLEQLKLLQDNVPAFSGAKAQEIIEAEFGKSIDELFDTFNSEPLAAASLGQVHVATKGKDTFAVKVQRQFLRELFDVDLGQLKRLAEFADAVDLTSEGGLMDKNTKRSWVSVYFEMKRLLYEEIDYLKEINNCDRFRDNFATPKFAHIKAPKTYHEYTTDKVLTMEYCPGIKITDIESIREAGLDPVDISTKSAEAFLEQLCRHGFFHCDPHPGNVAVQKLPNGEAGLIFYDFGMMDEFGPVERKGLVDFFFALYYDADVKDACDALERLGMLRRGVDRISVEKVGQDFIDRFQATLKGGTQWEADLPEEEKKKIIRQRRKELGEEFLSLNAESPFIFPPTWTFVLKAFFTLDGIGKTLDPKYDLTRLTLPYLKGLLDLKDGNAFQTTLLRVLKRAGWRPVDINMAITQPRRVGKIEGIVTRLEKGELKPRVRAMEVERMIERNKLVQSNIFSAVLSCLFLNTAVSIATLGQNMIGARPLAKSFFAAAIFFGVRVPYGVFVKLRQLDEYNERFGVSSK</sequence>
<dbReference type="PANTHER" id="PTHR10566:SF113">
    <property type="entry name" value="PROTEIN ACTIVITY OF BC1 COMPLEX KINASE 7, CHLOROPLASTIC"/>
    <property type="match status" value="1"/>
</dbReference>
<feature type="domain" description="ABC1 atypical kinase-like" evidence="5">
    <location>
        <begin position="563"/>
        <end position="810"/>
    </location>
</feature>
<dbReference type="InterPro" id="IPR011009">
    <property type="entry name" value="Kinase-like_dom_sf"/>
</dbReference>
<evidence type="ECO:0000256" key="2">
    <source>
        <dbReference type="SAM" id="Coils"/>
    </source>
</evidence>
<evidence type="ECO:0000256" key="3">
    <source>
        <dbReference type="SAM" id="MobiDB-lite"/>
    </source>
</evidence>
<feature type="coiled-coil region" evidence="2">
    <location>
        <begin position="308"/>
        <end position="340"/>
    </location>
</feature>
<evidence type="ECO:0000256" key="1">
    <source>
        <dbReference type="ARBA" id="ARBA00009670"/>
    </source>
</evidence>
<comment type="caution">
    <text evidence="6">The sequence shown here is derived from an EMBL/GenBank/DDBJ whole genome shotgun (WGS) entry which is preliminary data.</text>
</comment>
<dbReference type="PANTHER" id="PTHR10566">
    <property type="entry name" value="CHAPERONE-ACTIVITY OF BC1 COMPLEX CABC1 -RELATED"/>
    <property type="match status" value="1"/>
</dbReference>
<evidence type="ECO:0000313" key="6">
    <source>
        <dbReference type="EMBL" id="KAL3765166.1"/>
    </source>
</evidence>
<feature type="compositionally biased region" description="Polar residues" evidence="3">
    <location>
        <begin position="120"/>
        <end position="136"/>
    </location>
</feature>